<dbReference type="GeneID" id="31007975"/>
<accession>A0A225A762</accession>
<dbReference type="RefSeq" id="XP_020116572.1">
    <property type="nucleotide sequence ID" value="XM_020263118.1"/>
</dbReference>
<name>A0A225A762_TALAT</name>
<dbReference type="Proteomes" id="UP000214365">
    <property type="component" value="Unassembled WGS sequence"/>
</dbReference>
<evidence type="ECO:0000313" key="2">
    <source>
        <dbReference type="Proteomes" id="UP000214365"/>
    </source>
</evidence>
<dbReference type="AlphaFoldDB" id="A0A225A762"/>
<evidence type="ECO:0000313" key="1">
    <source>
        <dbReference type="EMBL" id="OKL56451.1"/>
    </source>
</evidence>
<keyword evidence="2" id="KW-1185">Reference proteome</keyword>
<gene>
    <name evidence="1" type="ORF">UA08_08219</name>
</gene>
<reference evidence="1 2" key="1">
    <citation type="submission" date="2015-06" db="EMBL/GenBank/DDBJ databases">
        <title>Talaromyces atroroseus IBT 11181 draft genome.</title>
        <authorList>
            <person name="Rasmussen K.B."/>
            <person name="Rasmussen S."/>
            <person name="Petersen B."/>
            <person name="Sicheritz-Ponten T."/>
            <person name="Mortensen U.H."/>
            <person name="Thrane U."/>
        </authorList>
    </citation>
    <scope>NUCLEOTIDE SEQUENCE [LARGE SCALE GENOMIC DNA]</scope>
    <source>
        <strain evidence="1 2">IBT 11181</strain>
    </source>
</reference>
<comment type="caution">
    <text evidence="1">The sequence shown here is derived from an EMBL/GenBank/DDBJ whole genome shotgun (WGS) entry which is preliminary data.</text>
</comment>
<dbReference type="STRING" id="1441469.A0A225A762"/>
<dbReference type="EMBL" id="LFMY01000014">
    <property type="protein sequence ID" value="OKL56451.1"/>
    <property type="molecule type" value="Genomic_DNA"/>
</dbReference>
<proteinExistence type="predicted"/>
<dbReference type="Gene3D" id="3.40.50.720">
    <property type="entry name" value="NAD(P)-binding Rossmann-like Domain"/>
    <property type="match status" value="1"/>
</dbReference>
<dbReference type="OrthoDB" id="9975943at2759"/>
<sequence>MAGDNRDPRINVIIHQDFKNHPQDLLSQLKGATGCVWALGISQTKVDADRQGFSNATAGEPFDFVYVSGSGATTTPGRFSALFARLKGEAEMALAGLLRPAFIDVKEHSAIKPARDGPTLKAIGFFPGHSNDWCNAFTREYSFPTIGWTLEGVRLNY</sequence>
<protein>
    <submittedName>
        <fullName evidence="1">Uncharacterized protein</fullName>
    </submittedName>
</protein>
<organism evidence="1 2">
    <name type="scientific">Talaromyces atroroseus</name>
    <dbReference type="NCBI Taxonomy" id="1441469"/>
    <lineage>
        <taxon>Eukaryota</taxon>
        <taxon>Fungi</taxon>
        <taxon>Dikarya</taxon>
        <taxon>Ascomycota</taxon>
        <taxon>Pezizomycotina</taxon>
        <taxon>Eurotiomycetes</taxon>
        <taxon>Eurotiomycetidae</taxon>
        <taxon>Eurotiales</taxon>
        <taxon>Trichocomaceae</taxon>
        <taxon>Talaromyces</taxon>
        <taxon>Talaromyces sect. Trachyspermi</taxon>
    </lineage>
</organism>